<keyword evidence="3" id="KW-0645">Protease</keyword>
<feature type="non-terminal residue" evidence="3">
    <location>
        <position position="1"/>
    </location>
</feature>
<dbReference type="PANTHER" id="PTHR10404:SF46">
    <property type="entry name" value="VACUOLAR PROTEIN SORTING-ASSOCIATED PROTEIN 70"/>
    <property type="match status" value="1"/>
</dbReference>
<dbReference type="InterPro" id="IPR046450">
    <property type="entry name" value="PA_dom_sf"/>
</dbReference>
<reference evidence="4" key="2">
    <citation type="submission" date="2020-05" db="UniProtKB">
        <authorList>
            <consortium name="EnsemblMetazoa"/>
        </authorList>
    </citation>
    <scope>IDENTIFICATION</scope>
    <source>
        <strain evidence="4">wikel</strain>
    </source>
</reference>
<dbReference type="Proteomes" id="UP000001555">
    <property type="component" value="Unassembled WGS sequence"/>
</dbReference>
<dbReference type="InterPro" id="IPR039373">
    <property type="entry name" value="Peptidase_M28B"/>
</dbReference>
<dbReference type="HOGENOM" id="CLU_1113692_0_0_1"/>
<organism>
    <name type="scientific">Ixodes scapularis</name>
    <name type="common">Black-legged tick</name>
    <name type="synonym">Deer tick</name>
    <dbReference type="NCBI Taxonomy" id="6945"/>
    <lineage>
        <taxon>Eukaryota</taxon>
        <taxon>Metazoa</taxon>
        <taxon>Ecdysozoa</taxon>
        <taxon>Arthropoda</taxon>
        <taxon>Chelicerata</taxon>
        <taxon>Arachnida</taxon>
        <taxon>Acari</taxon>
        <taxon>Parasitiformes</taxon>
        <taxon>Ixodida</taxon>
        <taxon>Ixodoidea</taxon>
        <taxon>Ixodidae</taxon>
        <taxon>Ixodinae</taxon>
        <taxon>Ixodes</taxon>
    </lineage>
</organism>
<gene>
    <name evidence="3" type="ORF">IscW_ISCW022416</name>
</gene>
<dbReference type="VEuPathDB" id="VectorBase:ISCP_010117"/>
<dbReference type="InterPro" id="IPR007484">
    <property type="entry name" value="Peptidase_M28"/>
</dbReference>
<dbReference type="EnsemblMetazoa" id="ISCW022416-RA">
    <property type="protein sequence ID" value="ISCW022416-PA"/>
    <property type="gene ID" value="ISCW022416"/>
</dbReference>
<dbReference type="EC" id="3.4.17.21" evidence="3"/>
<dbReference type="EMBL" id="DS908885">
    <property type="protein sequence ID" value="EEC16609.1"/>
    <property type="molecule type" value="Genomic_DNA"/>
</dbReference>
<dbReference type="VEuPathDB" id="VectorBase:ISCI022416"/>
<dbReference type="AlphaFoldDB" id="B7QCN7"/>
<dbReference type="SUPFAM" id="SSF53187">
    <property type="entry name" value="Zn-dependent exopeptidases"/>
    <property type="match status" value="1"/>
</dbReference>
<keyword evidence="3" id="KW-0378">Hydrolase</keyword>
<dbReference type="Gene3D" id="3.50.30.30">
    <property type="match status" value="1"/>
</dbReference>
<comment type="similarity">
    <text evidence="1">Belongs to the peptidase M28 family. M28B subfamily.</text>
</comment>
<dbReference type="EMBL" id="ABJB010748338">
    <property type="status" value="NOT_ANNOTATED_CDS"/>
    <property type="molecule type" value="Genomic_DNA"/>
</dbReference>
<proteinExistence type="inferred from homology"/>
<evidence type="ECO:0000256" key="1">
    <source>
        <dbReference type="ARBA" id="ARBA00005634"/>
    </source>
</evidence>
<keyword evidence="5" id="KW-1185">Reference proteome</keyword>
<reference evidence="3 5" key="1">
    <citation type="submission" date="2008-03" db="EMBL/GenBank/DDBJ databases">
        <title>Annotation of Ixodes scapularis.</title>
        <authorList>
            <consortium name="Ixodes scapularis Genome Project Consortium"/>
            <person name="Caler E."/>
            <person name="Hannick L.I."/>
            <person name="Bidwell S."/>
            <person name="Joardar V."/>
            <person name="Thiagarajan M."/>
            <person name="Amedeo P."/>
            <person name="Galinsky K.J."/>
            <person name="Schobel S."/>
            <person name="Inman J."/>
            <person name="Hostetler J."/>
            <person name="Miller J."/>
            <person name="Hammond M."/>
            <person name="Megy K."/>
            <person name="Lawson D."/>
            <person name="Kodira C."/>
            <person name="Sutton G."/>
            <person name="Meyer J."/>
            <person name="Hill C.A."/>
            <person name="Birren B."/>
            <person name="Nene V."/>
            <person name="Collins F."/>
            <person name="Alarcon-Chaidez F."/>
            <person name="Wikel S."/>
            <person name="Strausberg R."/>
        </authorList>
    </citation>
    <scope>NUCLEOTIDE SEQUENCE [LARGE SCALE GENOMIC DNA]</scope>
    <source>
        <strain evidence="5">Wikel</strain>
        <strain evidence="3">Wikel colony</strain>
    </source>
</reference>
<name>B7QCN7_IXOSC</name>
<protein>
    <submittedName>
        <fullName evidence="3 4">Glutamate carboxypeptidase, putative</fullName>
        <ecNumber evidence="3">3.4.17.21</ecNumber>
    </submittedName>
</protein>
<dbReference type="GO" id="GO:0004181">
    <property type="term" value="F:metallocarboxypeptidase activity"/>
    <property type="evidence" value="ECO:0007669"/>
    <property type="project" value="UniProtKB-EC"/>
</dbReference>
<feature type="non-terminal residue" evidence="3">
    <location>
        <position position="250"/>
    </location>
</feature>
<sequence length="250" mass="27225">EDMRVIGTSTSGLSKIPAQVIGYDDARVLLNLLGGKNWTTEGGFNFTYRTGPFASNHTGKKVRLSVNNIVKRLVVHDVIGIIRGKEEPGQFSVTGNHHDAWGFGASDPSSGTAALLEASRTLGDMVRRGWRPRRSIVIAFWAQEEIGNAGSREWVEENIHLLTHGAVGYVNIDSCASDYAMMERCSQLVGALTLSLAEAELLPYNMVDLGQALQDGFGDLQPHMKGFGEHNVSIGAHYAHFLLLVQSAMM</sequence>
<feature type="domain" description="Peptidase M28" evidence="2">
    <location>
        <begin position="78"/>
        <end position="178"/>
    </location>
</feature>
<dbReference type="Gene3D" id="3.40.630.10">
    <property type="entry name" value="Zn peptidases"/>
    <property type="match status" value="1"/>
</dbReference>
<dbReference type="STRING" id="6945.B7QCN7"/>
<dbReference type="EMBL" id="ABJB010632021">
    <property type="status" value="NOT_ANNOTATED_CDS"/>
    <property type="molecule type" value="Genomic_DNA"/>
</dbReference>
<evidence type="ECO:0000313" key="5">
    <source>
        <dbReference type="Proteomes" id="UP000001555"/>
    </source>
</evidence>
<dbReference type="PANTHER" id="PTHR10404">
    <property type="entry name" value="N-ACETYLATED-ALPHA-LINKED ACIDIC DIPEPTIDASE"/>
    <property type="match status" value="1"/>
</dbReference>
<evidence type="ECO:0000313" key="4">
    <source>
        <dbReference type="EnsemblMetazoa" id="ISCW022416-PA"/>
    </source>
</evidence>
<dbReference type="PaxDb" id="6945-B7QCN7"/>
<evidence type="ECO:0000259" key="2">
    <source>
        <dbReference type="Pfam" id="PF04389"/>
    </source>
</evidence>
<dbReference type="FunFam" id="3.40.630.10:FF:000101">
    <property type="entry name" value="N-acetylated alpha-linked acidic dipeptidase like 1"/>
    <property type="match status" value="1"/>
</dbReference>
<evidence type="ECO:0000313" key="3">
    <source>
        <dbReference type="EMBL" id="EEC16609.1"/>
    </source>
</evidence>
<dbReference type="OrthoDB" id="6506691at2759"/>
<dbReference type="Pfam" id="PF04389">
    <property type="entry name" value="Peptidase_M28"/>
    <property type="match status" value="1"/>
</dbReference>
<accession>B7QCN7</accession>
<keyword evidence="3" id="KW-0121">Carboxypeptidase</keyword>
<dbReference type="SUPFAM" id="SSF52025">
    <property type="entry name" value="PA domain"/>
    <property type="match status" value="1"/>
</dbReference>
<dbReference type="VEuPathDB" id="VectorBase:ISCW022416"/>